<name>A0A225WRH5_9STRA</name>
<reference evidence="2" key="1">
    <citation type="submission" date="2017-03" db="EMBL/GenBank/DDBJ databases">
        <title>Phytopthora megakarya and P. palmivora, two closely related causual agents of cacao black pod achieved similar genome size and gene model numbers by different mechanisms.</title>
        <authorList>
            <person name="Ali S."/>
            <person name="Shao J."/>
            <person name="Larry D.J."/>
            <person name="Kronmiller B."/>
            <person name="Shen D."/>
            <person name="Strem M.D."/>
            <person name="Melnick R.L."/>
            <person name="Guiltinan M.J."/>
            <person name="Tyler B.M."/>
            <person name="Meinhardt L.W."/>
            <person name="Bailey B.A."/>
        </authorList>
    </citation>
    <scope>NUCLEOTIDE SEQUENCE [LARGE SCALE GENOMIC DNA]</scope>
    <source>
        <strain evidence="2">zdho120</strain>
    </source>
</reference>
<dbReference type="AlphaFoldDB" id="A0A225WRH5"/>
<proteinExistence type="predicted"/>
<organism evidence="1 2">
    <name type="scientific">Phytophthora megakarya</name>
    <dbReference type="NCBI Taxonomy" id="4795"/>
    <lineage>
        <taxon>Eukaryota</taxon>
        <taxon>Sar</taxon>
        <taxon>Stramenopiles</taxon>
        <taxon>Oomycota</taxon>
        <taxon>Peronosporomycetes</taxon>
        <taxon>Peronosporales</taxon>
        <taxon>Peronosporaceae</taxon>
        <taxon>Phytophthora</taxon>
    </lineage>
</organism>
<comment type="caution">
    <text evidence="1">The sequence shown here is derived from an EMBL/GenBank/DDBJ whole genome shotgun (WGS) entry which is preliminary data.</text>
</comment>
<accession>A0A225WRH5</accession>
<evidence type="ECO:0000313" key="2">
    <source>
        <dbReference type="Proteomes" id="UP000198211"/>
    </source>
</evidence>
<dbReference type="STRING" id="4795.A0A225WRH5"/>
<keyword evidence="2" id="KW-1185">Reference proteome</keyword>
<dbReference type="Proteomes" id="UP000198211">
    <property type="component" value="Unassembled WGS sequence"/>
</dbReference>
<dbReference type="OrthoDB" id="89115at2759"/>
<dbReference type="EMBL" id="NBNE01000345">
    <property type="protein sequence ID" value="OWZ20244.1"/>
    <property type="molecule type" value="Genomic_DNA"/>
</dbReference>
<protein>
    <submittedName>
        <fullName evidence="1">Pogo transposable element</fullName>
    </submittedName>
</protein>
<evidence type="ECO:0000313" key="1">
    <source>
        <dbReference type="EMBL" id="OWZ20244.1"/>
    </source>
</evidence>
<gene>
    <name evidence="1" type="ORF">PHMEG_0005363</name>
</gene>
<sequence>MSAHISNIVKAKCSKRNIGLCVITGGLTAYLHAGGIGIYKQFKVILCALIDDWKNSNRVEYTRAGNPRPPNVEVVAQWVYQAWKETDQSLVDNSIASAGFSPIPDEWFIWRHDVYGRKFQQRWDENEEEQKEDNDEDFEVDAELSNALDDIGIIDD</sequence>